<accession>A0A857JBA8</accession>
<name>A0A857JBA8_9BURK</name>
<feature type="transmembrane region" description="Helical" evidence="1">
    <location>
        <begin position="190"/>
        <end position="212"/>
    </location>
</feature>
<evidence type="ECO:0000256" key="1">
    <source>
        <dbReference type="SAM" id="Phobius"/>
    </source>
</evidence>
<organism evidence="2 3">
    <name type="scientific">Xylophilus rhododendri</name>
    <dbReference type="NCBI Taxonomy" id="2697032"/>
    <lineage>
        <taxon>Bacteria</taxon>
        <taxon>Pseudomonadati</taxon>
        <taxon>Pseudomonadota</taxon>
        <taxon>Betaproteobacteria</taxon>
        <taxon>Burkholderiales</taxon>
        <taxon>Xylophilus</taxon>
    </lineage>
</organism>
<keyword evidence="1" id="KW-0812">Transmembrane</keyword>
<gene>
    <name evidence="2" type="ORF">GT347_25055</name>
</gene>
<protein>
    <submittedName>
        <fullName evidence="2">Uncharacterized protein</fullName>
    </submittedName>
</protein>
<dbReference type="AlphaFoldDB" id="A0A857JBA8"/>
<keyword evidence="1" id="KW-1133">Transmembrane helix</keyword>
<evidence type="ECO:0000313" key="2">
    <source>
        <dbReference type="EMBL" id="QHJ00968.1"/>
    </source>
</evidence>
<dbReference type="Proteomes" id="UP000464787">
    <property type="component" value="Chromosome"/>
</dbReference>
<dbReference type="KEGG" id="xyk:GT347_25055"/>
<keyword evidence="3" id="KW-1185">Reference proteome</keyword>
<sequence>MQIFDQATNPKRRSMLSSIGLRIERLLYLVFFLLLMCALQVYLTAAAVHFNATDTRILDSFIQAIEEKQSELSLLYNEGQRIRRPTTDRDKRVATMRESLGLPASQLQETLDGQKYKARLREILLSTPQWYTLNENTINAEKPIEQILLDLRQLRQSKIQDRGTVLGIEIPRLYTLQYGSAAFRLSAQPLAFALLIALYPLTFVWLGSFYITRQRELLALRALKDYKQAFPHILNFVAVDFSSLQQRMGILVKRKDARINLLASKIATTTLRGVFLTITVTPLVAGLGYSTIQLHDLLELPIPATAVATVAYIVMMALTFGLIIQEITALRGKIFYE</sequence>
<reference evidence="2 3" key="1">
    <citation type="submission" date="2020-01" db="EMBL/GenBank/DDBJ databases">
        <title>Genome sequencing of strain KACC 21265.</title>
        <authorList>
            <person name="Heo J."/>
            <person name="Kim S.-J."/>
            <person name="Kim J.-S."/>
            <person name="Hong S.-B."/>
            <person name="Kwon S.-W."/>
        </authorList>
    </citation>
    <scope>NUCLEOTIDE SEQUENCE [LARGE SCALE GENOMIC DNA]</scope>
    <source>
        <strain evidence="2 3">KACC 21265</strain>
    </source>
</reference>
<evidence type="ECO:0000313" key="3">
    <source>
        <dbReference type="Proteomes" id="UP000464787"/>
    </source>
</evidence>
<dbReference type="EMBL" id="CP047650">
    <property type="protein sequence ID" value="QHJ00968.1"/>
    <property type="molecule type" value="Genomic_DNA"/>
</dbReference>
<keyword evidence="1" id="KW-0472">Membrane</keyword>
<feature type="transmembrane region" description="Helical" evidence="1">
    <location>
        <begin position="273"/>
        <end position="292"/>
    </location>
</feature>
<feature type="transmembrane region" description="Helical" evidence="1">
    <location>
        <begin position="304"/>
        <end position="324"/>
    </location>
</feature>
<dbReference type="RefSeq" id="WP_160554777.1">
    <property type="nucleotide sequence ID" value="NZ_CP047650.1"/>
</dbReference>
<feature type="transmembrane region" description="Helical" evidence="1">
    <location>
        <begin position="26"/>
        <end position="48"/>
    </location>
</feature>
<proteinExistence type="predicted"/>